<name>A0A0C4WHV9_9GAMM</name>
<evidence type="ECO:0000313" key="1">
    <source>
        <dbReference type="EMBL" id="AJE21358.1"/>
    </source>
</evidence>
<gene>
    <name evidence="1" type="ORF">Achr_19030</name>
</gene>
<reference evidence="1 2" key="1">
    <citation type="journal article" date="2015" name="PLoS ONE">
        <title>Azotobacter Genomes: The Genome of Azotobacter chroococcum NCIMB 8003 (ATCC 4412).</title>
        <authorList>
            <person name="Robson R.L."/>
            <person name="Jones R."/>
            <person name="Robson R.M."/>
            <person name="Schwartz A."/>
            <person name="Richardson T.H."/>
        </authorList>
    </citation>
    <scope>NUCLEOTIDE SEQUENCE [LARGE SCALE GENOMIC DNA]</scope>
    <source>
        <strain evidence="1 2">NCIMB 8003</strain>
    </source>
</reference>
<protein>
    <submittedName>
        <fullName evidence="1">Uncharacterized protein</fullName>
    </submittedName>
</protein>
<dbReference type="KEGG" id="acx:Achr_19030"/>
<keyword evidence="2" id="KW-1185">Reference proteome</keyword>
<proteinExistence type="predicted"/>
<dbReference type="STRING" id="1328314.Achr_19030"/>
<evidence type="ECO:0000313" key="2">
    <source>
        <dbReference type="Proteomes" id="UP000068210"/>
    </source>
</evidence>
<dbReference type="EMBL" id="CP010415">
    <property type="protein sequence ID" value="AJE21358.1"/>
    <property type="molecule type" value="Genomic_DNA"/>
</dbReference>
<sequence>MTNPLRFNEALLIANRAFKPLQCIAWTQEINSELNLTVVDRSNTRTLGHKRIPCSTYSDPQKLAAVIQQTRQELTRQGFDLAPWKMPD</sequence>
<dbReference type="AlphaFoldDB" id="A0A0C4WHV9"/>
<organism evidence="1 2">
    <name type="scientific">Azotobacter chroococcum NCIMB 8003</name>
    <dbReference type="NCBI Taxonomy" id="1328314"/>
    <lineage>
        <taxon>Bacteria</taxon>
        <taxon>Pseudomonadati</taxon>
        <taxon>Pseudomonadota</taxon>
        <taxon>Gammaproteobacteria</taxon>
        <taxon>Pseudomonadales</taxon>
        <taxon>Pseudomonadaceae</taxon>
        <taxon>Azotobacter</taxon>
    </lineage>
</organism>
<dbReference type="HOGENOM" id="CLU_144169_1_0_6"/>
<dbReference type="RefSeq" id="WP_039803844.1">
    <property type="nucleotide sequence ID" value="NZ_CP010415.1"/>
</dbReference>
<accession>A0A0C4WHV9</accession>
<dbReference type="GeneID" id="61931223"/>
<dbReference type="Proteomes" id="UP000068210">
    <property type="component" value="Chromosome"/>
</dbReference>